<dbReference type="Proteomes" id="UP001144205">
    <property type="component" value="Unassembled WGS sequence"/>
</dbReference>
<dbReference type="CDD" id="cd03316">
    <property type="entry name" value="MR_like"/>
    <property type="match status" value="1"/>
</dbReference>
<feature type="domain" description="Mandelate racemase/muconate lactonizing enzyme C-terminal" evidence="2">
    <location>
        <begin position="155"/>
        <end position="271"/>
    </location>
</feature>
<dbReference type="InterPro" id="IPR029017">
    <property type="entry name" value="Enolase-like_N"/>
</dbReference>
<accession>A0ABQ5LS21</accession>
<dbReference type="RefSeq" id="WP_281840976.1">
    <property type="nucleotide sequence ID" value="NZ_BROH01000001.1"/>
</dbReference>
<evidence type="ECO:0000256" key="1">
    <source>
        <dbReference type="ARBA" id="ARBA00023239"/>
    </source>
</evidence>
<dbReference type="PANTHER" id="PTHR48080:SF2">
    <property type="entry name" value="D-GALACTONATE DEHYDRATASE"/>
    <property type="match status" value="1"/>
</dbReference>
<dbReference type="SFLD" id="SFLDS00001">
    <property type="entry name" value="Enolase"/>
    <property type="match status" value="1"/>
</dbReference>
<organism evidence="3 4">
    <name type="scientific">Sinisalibacter aestuarii</name>
    <dbReference type="NCBI Taxonomy" id="2949426"/>
    <lineage>
        <taxon>Bacteria</taxon>
        <taxon>Pseudomonadati</taxon>
        <taxon>Pseudomonadota</taxon>
        <taxon>Alphaproteobacteria</taxon>
        <taxon>Rhodobacterales</taxon>
        <taxon>Roseobacteraceae</taxon>
        <taxon>Sinisalibacter</taxon>
    </lineage>
</organism>
<keyword evidence="4" id="KW-1185">Reference proteome</keyword>
<dbReference type="Gene3D" id="3.20.20.120">
    <property type="entry name" value="Enolase-like C-terminal domain"/>
    <property type="match status" value="1"/>
</dbReference>
<dbReference type="InterPro" id="IPR013342">
    <property type="entry name" value="Mandelate_racemase_C"/>
</dbReference>
<dbReference type="Pfam" id="PF13378">
    <property type="entry name" value="MR_MLE_C"/>
    <property type="match status" value="1"/>
</dbReference>
<dbReference type="InterPro" id="IPR034593">
    <property type="entry name" value="DgoD-like"/>
</dbReference>
<evidence type="ECO:0000259" key="2">
    <source>
        <dbReference type="SMART" id="SM00922"/>
    </source>
</evidence>
<dbReference type="SUPFAM" id="SSF51604">
    <property type="entry name" value="Enolase C-terminal domain-like"/>
    <property type="match status" value="1"/>
</dbReference>
<dbReference type="InterPro" id="IPR029065">
    <property type="entry name" value="Enolase_C-like"/>
</dbReference>
<dbReference type="InterPro" id="IPR036849">
    <property type="entry name" value="Enolase-like_C_sf"/>
</dbReference>
<evidence type="ECO:0000313" key="4">
    <source>
        <dbReference type="Proteomes" id="UP001144205"/>
    </source>
</evidence>
<keyword evidence="1" id="KW-0456">Lyase</keyword>
<dbReference type="SUPFAM" id="SSF54826">
    <property type="entry name" value="Enolase N-terminal domain-like"/>
    <property type="match status" value="1"/>
</dbReference>
<dbReference type="SMART" id="SM00922">
    <property type="entry name" value="MR_MLE"/>
    <property type="match status" value="1"/>
</dbReference>
<sequence length="404" mass="44581">MKIARAEIFALDLTDGATNPRHSSPWHPVILRLTTDDGATGLGEAGLAYGVGHNGAVGMLRDFVSAFVIGRNPLEREKLWHDMQYRSFWGGASGPVIGATMSAIDIAMWDLTGKILGQPVCNLLGGRVQDSLRCYASQIQFCDRFGENWVNLTEPEEYAASAISAVEAGYDAVKVDPITIDEDGDRESPHRLKGVLDKKIVNRGLRRMEAIRDAVGPDVDIILELHSLTSLSGAQQFIEACAGLDLFMAEEAVSFNSSRPSRTLKQRMPHIRMTGGERIFTRWQFRSYLEDGSFDMLQPDFCLAGGISEGRKICDMAHAYEVTIQGHVCGSPISSAAAMHIETSIPNFQIHEHHVIATTEMNRRICQQDYQPQQGRFRVGDAPGLGLDLDEDYVRHHATVLEVA</sequence>
<dbReference type="Gene3D" id="3.30.390.10">
    <property type="entry name" value="Enolase-like, N-terminal domain"/>
    <property type="match status" value="1"/>
</dbReference>
<protein>
    <submittedName>
        <fullName evidence="3">Racemase</fullName>
    </submittedName>
</protein>
<dbReference type="PANTHER" id="PTHR48080">
    <property type="entry name" value="D-GALACTONATE DEHYDRATASE-RELATED"/>
    <property type="match status" value="1"/>
</dbReference>
<dbReference type="InterPro" id="IPR013341">
    <property type="entry name" value="Mandelate_racemase_N_dom"/>
</dbReference>
<reference evidence="3" key="1">
    <citation type="journal article" date="2023" name="Int. J. Syst. Evol. Microbiol.">
        <title>Sinisalibacter aestuarii sp. nov., isolated from estuarine sediment of the Arakawa River.</title>
        <authorList>
            <person name="Arafat S.T."/>
            <person name="Hirano S."/>
            <person name="Sato A."/>
            <person name="Takeuchi K."/>
            <person name="Yasuda T."/>
            <person name="Terahara T."/>
            <person name="Hamada M."/>
            <person name="Kobayashi T."/>
        </authorList>
    </citation>
    <scope>NUCLEOTIDE SEQUENCE</scope>
    <source>
        <strain evidence="3">B-399</strain>
    </source>
</reference>
<comment type="caution">
    <text evidence="3">The sequence shown here is derived from an EMBL/GenBank/DDBJ whole genome shotgun (WGS) entry which is preliminary data.</text>
</comment>
<dbReference type="EMBL" id="BROH01000001">
    <property type="protein sequence ID" value="GKY87041.1"/>
    <property type="molecule type" value="Genomic_DNA"/>
</dbReference>
<dbReference type="Pfam" id="PF02746">
    <property type="entry name" value="MR_MLE_N"/>
    <property type="match status" value="1"/>
</dbReference>
<name>A0ABQ5LS21_9RHOB</name>
<dbReference type="SFLD" id="SFLDG00179">
    <property type="entry name" value="mandelate_racemase"/>
    <property type="match status" value="1"/>
</dbReference>
<evidence type="ECO:0000313" key="3">
    <source>
        <dbReference type="EMBL" id="GKY87041.1"/>
    </source>
</evidence>
<proteinExistence type="predicted"/>
<gene>
    <name evidence="3" type="ORF">STA1M1_09100</name>
</gene>